<comment type="similarity">
    <text evidence="2">Belongs to the MgtC/SapB family.</text>
</comment>
<evidence type="ECO:0000256" key="7">
    <source>
        <dbReference type="SAM" id="Phobius"/>
    </source>
</evidence>
<evidence type="ECO:0000313" key="9">
    <source>
        <dbReference type="EMBL" id="RGS47999.1"/>
    </source>
</evidence>
<evidence type="ECO:0000313" key="10">
    <source>
        <dbReference type="Proteomes" id="UP000285274"/>
    </source>
</evidence>
<evidence type="ECO:0000256" key="1">
    <source>
        <dbReference type="ARBA" id="ARBA00004651"/>
    </source>
</evidence>
<proteinExistence type="inferred from homology"/>
<protein>
    <submittedName>
        <fullName evidence="9">MgtC/SapB family protein</fullName>
    </submittedName>
</protein>
<comment type="subcellular location">
    <subcellularLocation>
        <location evidence="1">Cell membrane</location>
        <topology evidence="1">Multi-pass membrane protein</topology>
    </subcellularLocation>
</comment>
<sequence length="213" mass="23710">MYSELEYLNWIFRIVLATLCGCAIGYERTSRNKSAGIRTHAIIALGSSMFMIISKYAFFDVSTADGARVAAQIVSGIGFLGAGVIFVKDDLIQGLTTAAGMWTTSGIAACIGAGLIFIGVFATLFLVVLQKIFHYPFFNQIDHPNVLIQTNIVSKNDEIYKIFEKYGIEVNEIKIDKNLDLMTFDTNNRWIDHKNELFQDLMSIDAVTKISIL</sequence>
<feature type="transmembrane region" description="Helical" evidence="7">
    <location>
        <begin position="7"/>
        <end position="26"/>
    </location>
</feature>
<keyword evidence="5 7" id="KW-1133">Transmembrane helix</keyword>
<dbReference type="Proteomes" id="UP000285274">
    <property type="component" value="Unassembled WGS sequence"/>
</dbReference>
<feature type="transmembrane region" description="Helical" evidence="7">
    <location>
        <begin position="106"/>
        <end position="129"/>
    </location>
</feature>
<name>A0A412J6N1_9FIRM</name>
<dbReference type="AlphaFoldDB" id="A0A412J6N1"/>
<dbReference type="PANTHER" id="PTHR33778:SF1">
    <property type="entry name" value="MAGNESIUM TRANSPORTER YHID-RELATED"/>
    <property type="match status" value="1"/>
</dbReference>
<dbReference type="EMBL" id="QRVM01000008">
    <property type="protein sequence ID" value="RGS47999.1"/>
    <property type="molecule type" value="Genomic_DNA"/>
</dbReference>
<dbReference type="PANTHER" id="PTHR33778">
    <property type="entry name" value="PROTEIN MGTC"/>
    <property type="match status" value="1"/>
</dbReference>
<keyword evidence="6 7" id="KW-0472">Membrane</keyword>
<dbReference type="InterPro" id="IPR049177">
    <property type="entry name" value="MgtC_SapB_SrpB_YhiD_N"/>
</dbReference>
<dbReference type="Pfam" id="PF02308">
    <property type="entry name" value="MgtC"/>
    <property type="match status" value="1"/>
</dbReference>
<evidence type="ECO:0000259" key="8">
    <source>
        <dbReference type="Pfam" id="PF02308"/>
    </source>
</evidence>
<feature type="domain" description="MgtC/SapB/SrpB/YhiD N-terminal" evidence="8">
    <location>
        <begin position="14"/>
        <end position="132"/>
    </location>
</feature>
<evidence type="ECO:0000256" key="2">
    <source>
        <dbReference type="ARBA" id="ARBA00009298"/>
    </source>
</evidence>
<gene>
    <name evidence="9" type="ORF">DWX92_03180</name>
</gene>
<keyword evidence="4 7" id="KW-0812">Transmembrane</keyword>
<accession>A0A412J6N1</accession>
<reference evidence="9 10" key="1">
    <citation type="submission" date="2018-08" db="EMBL/GenBank/DDBJ databases">
        <title>A genome reference for cultivated species of the human gut microbiota.</title>
        <authorList>
            <person name="Zou Y."/>
            <person name="Xue W."/>
            <person name="Luo G."/>
        </authorList>
    </citation>
    <scope>NUCLEOTIDE SEQUENCE [LARGE SCALE GENOMIC DNA]</scope>
    <source>
        <strain evidence="9 10">AF22-10AC</strain>
    </source>
</reference>
<evidence type="ECO:0000256" key="6">
    <source>
        <dbReference type="ARBA" id="ARBA00023136"/>
    </source>
</evidence>
<dbReference type="InterPro" id="IPR003416">
    <property type="entry name" value="MgtC/SapB/SrpB/YhiD_fam"/>
</dbReference>
<keyword evidence="3" id="KW-1003">Cell membrane</keyword>
<dbReference type="GO" id="GO:0005886">
    <property type="term" value="C:plasma membrane"/>
    <property type="evidence" value="ECO:0007669"/>
    <property type="project" value="UniProtKB-SubCell"/>
</dbReference>
<comment type="caution">
    <text evidence="9">The sequence shown here is derived from an EMBL/GenBank/DDBJ whole genome shotgun (WGS) entry which is preliminary data.</text>
</comment>
<evidence type="ECO:0000256" key="4">
    <source>
        <dbReference type="ARBA" id="ARBA00022692"/>
    </source>
</evidence>
<feature type="transmembrane region" description="Helical" evidence="7">
    <location>
        <begin position="38"/>
        <end position="57"/>
    </location>
</feature>
<evidence type="ECO:0000256" key="3">
    <source>
        <dbReference type="ARBA" id="ARBA00022475"/>
    </source>
</evidence>
<dbReference type="RefSeq" id="WP_118319434.1">
    <property type="nucleotide sequence ID" value="NZ_CATYGP010000049.1"/>
</dbReference>
<feature type="transmembrane region" description="Helical" evidence="7">
    <location>
        <begin position="69"/>
        <end position="86"/>
    </location>
</feature>
<organism evidence="9 10">
    <name type="scientific">Holdemanella biformis</name>
    <dbReference type="NCBI Taxonomy" id="1735"/>
    <lineage>
        <taxon>Bacteria</taxon>
        <taxon>Bacillati</taxon>
        <taxon>Bacillota</taxon>
        <taxon>Erysipelotrichia</taxon>
        <taxon>Erysipelotrichales</taxon>
        <taxon>Erysipelotrichaceae</taxon>
        <taxon>Holdemanella</taxon>
    </lineage>
</organism>
<dbReference type="PRINTS" id="PR01837">
    <property type="entry name" value="MGTCSAPBPROT"/>
</dbReference>
<evidence type="ECO:0000256" key="5">
    <source>
        <dbReference type="ARBA" id="ARBA00022989"/>
    </source>
</evidence>